<organism evidence="3 4">
    <name type="scientific">Flavipsychrobacter stenotrophus</name>
    <dbReference type="NCBI Taxonomy" id="2077091"/>
    <lineage>
        <taxon>Bacteria</taxon>
        <taxon>Pseudomonadati</taxon>
        <taxon>Bacteroidota</taxon>
        <taxon>Chitinophagia</taxon>
        <taxon>Chitinophagales</taxon>
        <taxon>Chitinophagaceae</taxon>
        <taxon>Flavipsychrobacter</taxon>
    </lineage>
</organism>
<proteinExistence type="predicted"/>
<feature type="region of interest" description="Disordered" evidence="1">
    <location>
        <begin position="577"/>
        <end position="625"/>
    </location>
</feature>
<feature type="compositionally biased region" description="Polar residues" evidence="1">
    <location>
        <begin position="590"/>
        <end position="602"/>
    </location>
</feature>
<feature type="region of interest" description="Disordered" evidence="1">
    <location>
        <begin position="207"/>
        <end position="316"/>
    </location>
</feature>
<reference evidence="3 4" key="1">
    <citation type="submission" date="2018-01" db="EMBL/GenBank/DDBJ databases">
        <title>A novel member of the phylum Bacteroidetes isolated from glacier ice.</title>
        <authorList>
            <person name="Liu Q."/>
            <person name="Xin Y.-H."/>
        </authorList>
    </citation>
    <scope>NUCLEOTIDE SEQUENCE [LARGE SCALE GENOMIC DNA]</scope>
    <source>
        <strain evidence="3 4">RB1R16</strain>
    </source>
</reference>
<gene>
    <name evidence="3" type="ORF">CJD36_015465</name>
</gene>
<dbReference type="AlphaFoldDB" id="A0A2S7STM8"/>
<keyword evidence="2" id="KW-0812">Transmembrane</keyword>
<feature type="region of interest" description="Disordered" evidence="1">
    <location>
        <begin position="90"/>
        <end position="159"/>
    </location>
</feature>
<feature type="region of interest" description="Disordered" evidence="1">
    <location>
        <begin position="356"/>
        <end position="376"/>
    </location>
</feature>
<feature type="compositionally biased region" description="Low complexity" evidence="1">
    <location>
        <begin position="99"/>
        <end position="112"/>
    </location>
</feature>
<evidence type="ECO:0000256" key="1">
    <source>
        <dbReference type="SAM" id="MobiDB-lite"/>
    </source>
</evidence>
<feature type="compositionally biased region" description="Polar residues" evidence="1">
    <location>
        <begin position="123"/>
        <end position="134"/>
    </location>
</feature>
<feature type="compositionally biased region" description="Low complexity" evidence="1">
    <location>
        <begin position="135"/>
        <end position="149"/>
    </location>
</feature>
<evidence type="ECO:0000313" key="4">
    <source>
        <dbReference type="Proteomes" id="UP000239872"/>
    </source>
</evidence>
<accession>A0A2S7STM8</accession>
<dbReference type="RefSeq" id="WP_105040103.1">
    <property type="nucleotide sequence ID" value="NZ_PPSL01000004.1"/>
</dbReference>
<name>A0A2S7STM8_9BACT</name>
<feature type="compositionally biased region" description="Polar residues" evidence="1">
    <location>
        <begin position="281"/>
        <end position="292"/>
    </location>
</feature>
<dbReference type="EMBL" id="PPSL01000004">
    <property type="protein sequence ID" value="PQJ10094.1"/>
    <property type="molecule type" value="Genomic_DNA"/>
</dbReference>
<comment type="caution">
    <text evidence="3">The sequence shown here is derived from an EMBL/GenBank/DDBJ whole genome shotgun (WGS) entry which is preliminary data.</text>
</comment>
<keyword evidence="2" id="KW-0472">Membrane</keyword>
<sequence length="944" mass="101061">MKQDVNNIDNLFREGLGGYTEVPPPDVWDALERRLDNDKKKRPFAWRWFFVMLCGVGLFGSLFAWKMNGHSGTTPGVAEASGIASIQQPPVEKQATTPGNTSAGSNASTTSITHKKHVKRTNDINSTKNNSGNEQSQSTNVAVNNSNSNITGSANRTTKTDLLDNTTVAMVNVEPTPGTEHAPIRYVTNNKSRNNIVATETEPAYNNTTYNTAEDGEEDNVTFGRKPRVENNEPAPRNTYAASASYEGRPVVAGNHYGNRTSITSIPTKHTANRRSVLPAPSSTSNQVVTTNPRKRNSRRSNGGSNSNPYSITNNTGTMSAIAHTPAATKPAAGINTAATTAKTVTVNKPIKTEQKTVKAEPATRTTDVETASAKPVQNTNPVATKTEQTTASTVTTTHLKKAVVKTTATKSTAVVAVNVPVKKTAKKKVTTTTETKPVVAATVPAVKTVAKTSTTASVKQSQVATKPTDVVTKQEYKTTQHKATTAATVAQLASGKKAVNNNEIAAVTPTPSVNNKKKHGGKYIAATTPVIGTQSGATTIASKDASATTSTVVKKNVKTAVAKNTKDDVADNGELTVGRVAKNKKQAPKTAQTATNKALAQNNKKHKNNNKPEPPNVLSATSTANKLPEPTTVAQTKPLVTPETQKVMSTFKDAQTPSIKPAETVALPVPAAATAGVDSPTQKHKFGGFTYGVKVGYEGGVTSDASRKFVISPFIERQISSKFSLMAQPSIKSSAARTNGLSGTQTFYRTDPNGTVTNVDSFLIPVIQNNQTTGYLLRINVAYHETHDSIVKSYATGGNYMEFELPIMLKYAINNKLSVYGGLSLNYSKYIQVQEHTYTSRPIVRNDTSFTIYPTAPAPISSVLQYAGNNINSYSGPLYPVQSGGLFRLGCMLGVSYEIRKRWLVDALWTKAPTKTNVQGGYDVNKGLSTSYFRLTLGYRLSK</sequence>
<dbReference type="OrthoDB" id="681006at2"/>
<evidence type="ECO:0000313" key="3">
    <source>
        <dbReference type="EMBL" id="PQJ10094.1"/>
    </source>
</evidence>
<evidence type="ECO:0008006" key="5">
    <source>
        <dbReference type="Google" id="ProtNLM"/>
    </source>
</evidence>
<feature type="compositionally biased region" description="Polar residues" evidence="1">
    <location>
        <begin position="258"/>
        <end position="270"/>
    </location>
</feature>
<evidence type="ECO:0000256" key="2">
    <source>
        <dbReference type="SAM" id="Phobius"/>
    </source>
</evidence>
<dbReference type="Proteomes" id="UP000239872">
    <property type="component" value="Unassembled WGS sequence"/>
</dbReference>
<keyword evidence="2" id="KW-1133">Transmembrane helix</keyword>
<feature type="transmembrane region" description="Helical" evidence="2">
    <location>
        <begin position="44"/>
        <end position="65"/>
    </location>
</feature>
<feature type="compositionally biased region" description="Polar residues" evidence="1">
    <location>
        <begin position="364"/>
        <end position="376"/>
    </location>
</feature>
<protein>
    <recommendedName>
        <fullName evidence="5">Outer membrane protein beta-barrel domain-containing protein</fullName>
    </recommendedName>
</protein>
<keyword evidence="4" id="KW-1185">Reference proteome</keyword>